<evidence type="ECO:0000313" key="3">
    <source>
        <dbReference type="Proteomes" id="UP000744555"/>
    </source>
</evidence>
<dbReference type="EMBL" id="LZEU01000001">
    <property type="protein sequence ID" value="MBC9252494.1"/>
    <property type="molecule type" value="Genomic_DNA"/>
</dbReference>
<proteinExistence type="predicted"/>
<name>A0ABR7S697_AQUAC</name>
<gene>
    <name evidence="2" type="ORF">A9179_19695</name>
</gene>
<protein>
    <recommendedName>
        <fullName evidence="1">Type 4 fimbrial biogenesis protein PilX N-terminal domain-containing protein</fullName>
    </recommendedName>
</protein>
<feature type="domain" description="Type 4 fimbrial biogenesis protein PilX N-terminal" evidence="1">
    <location>
        <begin position="10"/>
        <end position="59"/>
    </location>
</feature>
<dbReference type="RefSeq" id="WP_187807950.1">
    <property type="nucleotide sequence ID" value="NZ_LZEU01000001.1"/>
</dbReference>
<organism evidence="2 3">
    <name type="scientific">Aquipseudomonas alcaligenes</name>
    <name type="common">Pseudomonas alcaligenes</name>
    <dbReference type="NCBI Taxonomy" id="43263"/>
    <lineage>
        <taxon>Bacteria</taxon>
        <taxon>Pseudomonadati</taxon>
        <taxon>Pseudomonadota</taxon>
        <taxon>Gammaproteobacteria</taxon>
        <taxon>Pseudomonadales</taxon>
        <taxon>Pseudomonadaceae</taxon>
        <taxon>Aquipseudomonas</taxon>
    </lineage>
</organism>
<keyword evidence="3" id="KW-1185">Reference proteome</keyword>
<dbReference type="Proteomes" id="UP000744555">
    <property type="component" value="Unassembled WGS sequence"/>
</dbReference>
<accession>A0ABR7S697</accession>
<comment type="caution">
    <text evidence="2">The sequence shown here is derived from an EMBL/GenBank/DDBJ whole genome shotgun (WGS) entry which is preliminary data.</text>
</comment>
<dbReference type="Pfam" id="PF14341">
    <property type="entry name" value="PilX_N"/>
    <property type="match status" value="1"/>
</dbReference>
<reference evidence="2 3" key="1">
    <citation type="submission" date="2016-06" db="EMBL/GenBank/DDBJ databases">
        <authorList>
            <person name="Ramos C."/>
            <person name="Pintado A."/>
            <person name="Crespo-Gomez J.I."/>
        </authorList>
    </citation>
    <scope>NUCLEOTIDE SEQUENCE [LARGE SCALE GENOMIC DNA]</scope>
    <source>
        <strain evidence="2 3">AVO110</strain>
    </source>
</reference>
<sequence length="193" mass="20686">MPAFARRQHGAVLVVALLLLLVLTLLATNSMRESTLQARISGSVAEQKMAGNAGESALREAERRLAAYSELDEGAASCSASVAEHSNLCILNDELGASFFDYESHAGSSGSLAQWWESANYAIDYSGTDENSSFASAPRWNLAYYGYDPGNEVTNVEESAYGVGPHYYVATSAGKAGGERMTPVLQSVTIRRF</sequence>
<dbReference type="InterPro" id="IPR025746">
    <property type="entry name" value="PilX_N_dom"/>
</dbReference>
<evidence type="ECO:0000259" key="1">
    <source>
        <dbReference type="Pfam" id="PF14341"/>
    </source>
</evidence>
<evidence type="ECO:0000313" key="2">
    <source>
        <dbReference type="EMBL" id="MBC9252494.1"/>
    </source>
</evidence>